<sequence>MALCLGGALTACGSGDGDGYAAVGPVGPEGSSGTPKGVVPPKGGVSMLPLEPGAAPAAGDARPGSGARPPASASPSPLTTAPGTGPSSAPSSSAPDSVSGGTEGSTGSGTAPSTGPSTTPEGPGGPGPDAPKPPGTTPPTTPTTPPTAPPGAKPPAGPAVIVVGTPVRTPTDRRWCEKVTVEFRNTGGRAAVSGTVTFGTHIIGALGIDWATVTTRQPLPAPIAAGAAGTETYTVCVDAWRVPPGMRIETRDIGADWT</sequence>
<keyword evidence="3" id="KW-1185">Reference proteome</keyword>
<dbReference type="Proteomes" id="UP000320580">
    <property type="component" value="Chromosome"/>
</dbReference>
<organism evidence="2 3">
    <name type="scientific">Streptomyces qinzhouensis</name>
    <dbReference type="NCBI Taxonomy" id="2599401"/>
    <lineage>
        <taxon>Bacteria</taxon>
        <taxon>Bacillati</taxon>
        <taxon>Actinomycetota</taxon>
        <taxon>Actinomycetes</taxon>
        <taxon>Kitasatosporales</taxon>
        <taxon>Streptomycetaceae</taxon>
        <taxon>Streptomyces</taxon>
    </lineage>
</organism>
<dbReference type="AlphaFoldDB" id="A0A5B8JGW6"/>
<accession>A0A5B8JGW6</accession>
<gene>
    <name evidence="2" type="ORF">FQU76_15855</name>
</gene>
<evidence type="ECO:0000313" key="2">
    <source>
        <dbReference type="EMBL" id="QDY81065.1"/>
    </source>
</evidence>
<proteinExistence type="predicted"/>
<feature type="compositionally biased region" description="Low complexity" evidence="1">
    <location>
        <begin position="108"/>
        <end position="121"/>
    </location>
</feature>
<feature type="compositionally biased region" description="Low complexity" evidence="1">
    <location>
        <begin position="52"/>
        <end position="100"/>
    </location>
</feature>
<dbReference type="PRINTS" id="PR01217">
    <property type="entry name" value="PRICHEXTENSN"/>
</dbReference>
<dbReference type="EMBL" id="CP042266">
    <property type="protein sequence ID" value="QDY81065.1"/>
    <property type="molecule type" value="Genomic_DNA"/>
</dbReference>
<evidence type="ECO:0000313" key="3">
    <source>
        <dbReference type="Proteomes" id="UP000320580"/>
    </source>
</evidence>
<name>A0A5B8JGW6_9ACTN</name>
<feature type="region of interest" description="Disordered" evidence="1">
    <location>
        <begin position="13"/>
        <end position="159"/>
    </location>
</feature>
<protein>
    <submittedName>
        <fullName evidence="2">Uncharacterized protein</fullName>
    </submittedName>
</protein>
<dbReference type="KEGG" id="sqz:FQU76_15855"/>
<dbReference type="OrthoDB" id="4332164at2"/>
<feature type="compositionally biased region" description="Low complexity" evidence="1">
    <location>
        <begin position="35"/>
        <end position="45"/>
    </location>
</feature>
<evidence type="ECO:0000256" key="1">
    <source>
        <dbReference type="SAM" id="MobiDB-lite"/>
    </source>
</evidence>
<feature type="compositionally biased region" description="Pro residues" evidence="1">
    <location>
        <begin position="123"/>
        <end position="157"/>
    </location>
</feature>
<reference evidence="2 3" key="1">
    <citation type="submission" date="2019-07" db="EMBL/GenBank/DDBJ databases">
        <authorList>
            <person name="Zhu P."/>
        </authorList>
    </citation>
    <scope>NUCLEOTIDE SEQUENCE [LARGE SCALE GENOMIC DNA]</scope>
    <source>
        <strain evidence="2 3">SSL-25</strain>
    </source>
</reference>